<accession>A0AAV3RDM8</accession>
<reference evidence="1 2" key="1">
    <citation type="submission" date="2024-01" db="EMBL/GenBank/DDBJ databases">
        <title>The complete chloroplast genome sequence of Lithospermum erythrorhizon: insights into the phylogenetic relationship among Boraginaceae species and the maternal lineages of purple gromwells.</title>
        <authorList>
            <person name="Okada T."/>
            <person name="Watanabe K."/>
        </authorList>
    </citation>
    <scope>NUCLEOTIDE SEQUENCE [LARGE SCALE GENOMIC DNA]</scope>
</reference>
<name>A0AAV3RDM8_LITER</name>
<comment type="caution">
    <text evidence="1">The sequence shown here is derived from an EMBL/GenBank/DDBJ whole genome shotgun (WGS) entry which is preliminary data.</text>
</comment>
<proteinExistence type="predicted"/>
<sequence>MDEEGQREICRSEGAGYCLSEWKMVFNEDHVATNDKFEVDIGGAAPYQWPNKLLVECWAARSGFGNLGSGSMKAWFGVSVWA</sequence>
<protein>
    <submittedName>
        <fullName evidence="1">Uncharacterized protein</fullName>
    </submittedName>
</protein>
<keyword evidence="2" id="KW-1185">Reference proteome</keyword>
<evidence type="ECO:0000313" key="2">
    <source>
        <dbReference type="Proteomes" id="UP001454036"/>
    </source>
</evidence>
<evidence type="ECO:0000313" key="1">
    <source>
        <dbReference type="EMBL" id="GAA0174524.1"/>
    </source>
</evidence>
<organism evidence="1 2">
    <name type="scientific">Lithospermum erythrorhizon</name>
    <name type="common">Purple gromwell</name>
    <name type="synonym">Lithospermum officinale var. erythrorhizon</name>
    <dbReference type="NCBI Taxonomy" id="34254"/>
    <lineage>
        <taxon>Eukaryota</taxon>
        <taxon>Viridiplantae</taxon>
        <taxon>Streptophyta</taxon>
        <taxon>Embryophyta</taxon>
        <taxon>Tracheophyta</taxon>
        <taxon>Spermatophyta</taxon>
        <taxon>Magnoliopsida</taxon>
        <taxon>eudicotyledons</taxon>
        <taxon>Gunneridae</taxon>
        <taxon>Pentapetalae</taxon>
        <taxon>asterids</taxon>
        <taxon>lamiids</taxon>
        <taxon>Boraginales</taxon>
        <taxon>Boraginaceae</taxon>
        <taxon>Boraginoideae</taxon>
        <taxon>Lithospermeae</taxon>
        <taxon>Lithospermum</taxon>
    </lineage>
</organism>
<dbReference type="AlphaFoldDB" id="A0AAV3RDM8"/>
<dbReference type="Proteomes" id="UP001454036">
    <property type="component" value="Unassembled WGS sequence"/>
</dbReference>
<gene>
    <name evidence="1" type="ORF">LIER_27900</name>
</gene>
<dbReference type="EMBL" id="BAABME010009113">
    <property type="protein sequence ID" value="GAA0174524.1"/>
    <property type="molecule type" value="Genomic_DNA"/>
</dbReference>